<dbReference type="EMBL" id="KI925457">
    <property type="protein sequence ID" value="ETW82384.1"/>
    <property type="molecule type" value="Genomic_DNA"/>
</dbReference>
<feature type="chain" id="PRO_5004845245" evidence="1">
    <location>
        <begin position="17"/>
        <end position="140"/>
    </location>
</feature>
<protein>
    <submittedName>
        <fullName evidence="2">Uncharacterized protein</fullName>
    </submittedName>
</protein>
<sequence>MSLIIAFNVFLHLTLPQGLTVNASRLRYWSHSQFSQAFVVQDHVKDQEYELLSVGDVEMTPMSVPGVLSMTISSSAVYLEEPKDVVMANADIRKDRISVNDAFTGPSEDDGDGMETESQNKSFDVSCVLAWLVPAAYWYG</sequence>
<name>W4K9H2_HETIT</name>
<dbReference type="HOGENOM" id="CLU_1835417_0_0_1"/>
<proteinExistence type="predicted"/>
<keyword evidence="1" id="KW-0732">Signal</keyword>
<dbReference type="GeneID" id="20666372"/>
<gene>
    <name evidence="2" type="ORF">HETIRDRAFT_108692</name>
</gene>
<reference evidence="2 3" key="1">
    <citation type="journal article" date="2012" name="New Phytol.">
        <title>Insight into trade-off between wood decay and parasitism from the genome of a fungal forest pathogen.</title>
        <authorList>
            <person name="Olson A."/>
            <person name="Aerts A."/>
            <person name="Asiegbu F."/>
            <person name="Belbahri L."/>
            <person name="Bouzid O."/>
            <person name="Broberg A."/>
            <person name="Canback B."/>
            <person name="Coutinho P.M."/>
            <person name="Cullen D."/>
            <person name="Dalman K."/>
            <person name="Deflorio G."/>
            <person name="van Diepen L.T."/>
            <person name="Dunand C."/>
            <person name="Duplessis S."/>
            <person name="Durling M."/>
            <person name="Gonthier P."/>
            <person name="Grimwood J."/>
            <person name="Fossdal C.G."/>
            <person name="Hansson D."/>
            <person name="Henrissat B."/>
            <person name="Hietala A."/>
            <person name="Himmelstrand K."/>
            <person name="Hoffmeister D."/>
            <person name="Hogberg N."/>
            <person name="James T.Y."/>
            <person name="Karlsson M."/>
            <person name="Kohler A."/>
            <person name="Kues U."/>
            <person name="Lee Y.H."/>
            <person name="Lin Y.C."/>
            <person name="Lind M."/>
            <person name="Lindquist E."/>
            <person name="Lombard V."/>
            <person name="Lucas S."/>
            <person name="Lunden K."/>
            <person name="Morin E."/>
            <person name="Murat C."/>
            <person name="Park J."/>
            <person name="Raffaello T."/>
            <person name="Rouze P."/>
            <person name="Salamov A."/>
            <person name="Schmutz J."/>
            <person name="Solheim H."/>
            <person name="Stahlberg J."/>
            <person name="Velez H."/>
            <person name="de Vries R.P."/>
            <person name="Wiebenga A."/>
            <person name="Woodward S."/>
            <person name="Yakovlev I."/>
            <person name="Garbelotto M."/>
            <person name="Martin F."/>
            <person name="Grigoriev I.V."/>
            <person name="Stenlid J."/>
        </authorList>
    </citation>
    <scope>NUCLEOTIDE SEQUENCE [LARGE SCALE GENOMIC DNA]</scope>
    <source>
        <strain evidence="2 3">TC 32-1</strain>
    </source>
</reference>
<evidence type="ECO:0000313" key="3">
    <source>
        <dbReference type="Proteomes" id="UP000030671"/>
    </source>
</evidence>
<dbReference type="RefSeq" id="XP_009544749.1">
    <property type="nucleotide sequence ID" value="XM_009546454.1"/>
</dbReference>
<accession>W4K9H2</accession>
<evidence type="ECO:0000313" key="2">
    <source>
        <dbReference type="EMBL" id="ETW82384.1"/>
    </source>
</evidence>
<dbReference type="Proteomes" id="UP000030671">
    <property type="component" value="Unassembled WGS sequence"/>
</dbReference>
<evidence type="ECO:0000256" key="1">
    <source>
        <dbReference type="SAM" id="SignalP"/>
    </source>
</evidence>
<dbReference type="InParanoid" id="W4K9H2"/>
<keyword evidence="3" id="KW-1185">Reference proteome</keyword>
<dbReference type="AlphaFoldDB" id="W4K9H2"/>
<organism evidence="2 3">
    <name type="scientific">Heterobasidion irregulare (strain TC 32-1)</name>
    <dbReference type="NCBI Taxonomy" id="747525"/>
    <lineage>
        <taxon>Eukaryota</taxon>
        <taxon>Fungi</taxon>
        <taxon>Dikarya</taxon>
        <taxon>Basidiomycota</taxon>
        <taxon>Agaricomycotina</taxon>
        <taxon>Agaricomycetes</taxon>
        <taxon>Russulales</taxon>
        <taxon>Bondarzewiaceae</taxon>
        <taxon>Heterobasidion</taxon>
        <taxon>Heterobasidion annosum species complex</taxon>
    </lineage>
</organism>
<dbReference type="KEGG" id="hir:HETIRDRAFT_108692"/>
<feature type="signal peptide" evidence="1">
    <location>
        <begin position="1"/>
        <end position="16"/>
    </location>
</feature>